<dbReference type="AlphaFoldDB" id="A0A1Y2D6R9"/>
<protein>
    <submittedName>
        <fullName evidence="1">Uncharacterized protein</fullName>
    </submittedName>
</protein>
<proteinExistence type="predicted"/>
<reference evidence="1 2" key="1">
    <citation type="submission" date="2016-08" db="EMBL/GenBank/DDBJ databases">
        <title>A Parts List for Fungal Cellulosomes Revealed by Comparative Genomics.</title>
        <authorList>
            <consortium name="DOE Joint Genome Institute"/>
            <person name="Haitjema C.H."/>
            <person name="Gilmore S.P."/>
            <person name="Henske J.K."/>
            <person name="Solomon K.V."/>
            <person name="De Groot R."/>
            <person name="Kuo A."/>
            <person name="Mondo S.J."/>
            <person name="Salamov A.A."/>
            <person name="Labutti K."/>
            <person name="Zhao Z."/>
            <person name="Chiniquy J."/>
            <person name="Barry K."/>
            <person name="Brewer H.M."/>
            <person name="Purvine S.O."/>
            <person name="Wright A.T."/>
            <person name="Boxma B."/>
            <person name="Van Alen T."/>
            <person name="Hackstein J.H."/>
            <person name="Baker S.E."/>
            <person name="Grigoriev I.V."/>
            <person name="O'Malley M.A."/>
        </authorList>
    </citation>
    <scope>NUCLEOTIDE SEQUENCE [LARGE SCALE GENOMIC DNA]</scope>
    <source>
        <strain evidence="1 2">G1</strain>
    </source>
</reference>
<organism evidence="1 2">
    <name type="scientific">Neocallimastix californiae</name>
    <dbReference type="NCBI Taxonomy" id="1754190"/>
    <lineage>
        <taxon>Eukaryota</taxon>
        <taxon>Fungi</taxon>
        <taxon>Fungi incertae sedis</taxon>
        <taxon>Chytridiomycota</taxon>
        <taxon>Chytridiomycota incertae sedis</taxon>
        <taxon>Neocallimastigomycetes</taxon>
        <taxon>Neocallimastigales</taxon>
        <taxon>Neocallimastigaceae</taxon>
        <taxon>Neocallimastix</taxon>
    </lineage>
</organism>
<dbReference type="EMBL" id="MCOG01000081">
    <property type="protein sequence ID" value="ORY54897.1"/>
    <property type="molecule type" value="Genomic_DNA"/>
</dbReference>
<evidence type="ECO:0000313" key="2">
    <source>
        <dbReference type="Proteomes" id="UP000193920"/>
    </source>
</evidence>
<dbReference type="OrthoDB" id="10467905at2759"/>
<accession>A0A1Y2D6R9</accession>
<keyword evidence="2" id="KW-1185">Reference proteome</keyword>
<dbReference type="Proteomes" id="UP000193920">
    <property type="component" value="Unassembled WGS sequence"/>
</dbReference>
<comment type="caution">
    <text evidence="1">The sequence shown here is derived from an EMBL/GenBank/DDBJ whole genome shotgun (WGS) entry which is preliminary data.</text>
</comment>
<gene>
    <name evidence="1" type="ORF">LY90DRAFT_702151</name>
</gene>
<sequence>MDYFVDSLSNKFYEEIQINIMKEAYNVVMESLTKTMSTKNFEKDKECTLKRLHKTIEVMHNLMLEQHKDWITKDVLQKIKFKLPDSKSAIGQIFSQTKSNTKIKTVKDPVTQPVKMEKIEFSREIPNSIEIPQNLFKEKPLNLKYNYIEYHFFTVNIGEEGKEISYYLTYAEKNKYSKRELIAVYKGKEQLKITDLPQTIKTKYNFE</sequence>
<evidence type="ECO:0000313" key="1">
    <source>
        <dbReference type="EMBL" id="ORY54897.1"/>
    </source>
</evidence>
<name>A0A1Y2D6R9_9FUNG</name>